<feature type="modified residue" description="N6-(pyridoxal phosphate)lysine" evidence="5">
    <location>
        <position position="224"/>
    </location>
</feature>
<accession>A0A8T9B4H4</accession>
<dbReference type="PANTHER" id="PTHR48097">
    <property type="entry name" value="L-THREONINE ALDOLASE-RELATED"/>
    <property type="match status" value="1"/>
</dbReference>
<dbReference type="InterPro" id="IPR015424">
    <property type="entry name" value="PyrdxlP-dep_Trfase"/>
</dbReference>
<dbReference type="AlphaFoldDB" id="A0A8T9B4H4"/>
<evidence type="ECO:0000256" key="3">
    <source>
        <dbReference type="ARBA" id="ARBA00022898"/>
    </source>
</evidence>
<evidence type="ECO:0000256" key="4">
    <source>
        <dbReference type="ARBA" id="ARBA00023239"/>
    </source>
</evidence>
<proteinExistence type="inferred from homology"/>
<dbReference type="SUPFAM" id="SSF53383">
    <property type="entry name" value="PLP-dependent transferases"/>
    <property type="match status" value="1"/>
</dbReference>
<comment type="cofactor">
    <cofactor evidence="1">
        <name>pyridoxal 5'-phosphate</name>
        <dbReference type="ChEBI" id="CHEBI:597326"/>
    </cofactor>
</comment>
<dbReference type="InterPro" id="IPR015422">
    <property type="entry name" value="PyrdxlP-dep_Trfase_small"/>
</dbReference>
<gene>
    <name evidence="7" type="primary">vrtJ_1</name>
    <name evidence="7" type="ORF">LARI1_G008236</name>
</gene>
<dbReference type="NCBIfam" id="NF041359">
    <property type="entry name" value="GntG_guanitoxin"/>
    <property type="match status" value="1"/>
</dbReference>
<keyword evidence="3" id="KW-0663">Pyridoxal phosphate</keyword>
<comment type="caution">
    <text evidence="7">The sequence shown here is derived from an EMBL/GenBank/DDBJ whole genome shotgun (WGS) entry which is preliminary data.</text>
</comment>
<evidence type="ECO:0000256" key="5">
    <source>
        <dbReference type="PIRSR" id="PIRSR017617-1"/>
    </source>
</evidence>
<keyword evidence="4" id="KW-0456">Lyase</keyword>
<reference evidence="7 8" key="1">
    <citation type="submission" date="2018-05" db="EMBL/GenBank/DDBJ databases">
        <title>Whole genome sequencing for identification of molecular markers to develop diagnostic detection tools for the regulated plant pathogen Lachnellula willkommii.</title>
        <authorList>
            <person name="Giroux E."/>
            <person name="Bilodeau G."/>
        </authorList>
    </citation>
    <scope>NUCLEOTIDE SEQUENCE [LARGE SCALE GENOMIC DNA]</scope>
    <source>
        <strain evidence="7 8">CBS 203.66</strain>
    </source>
</reference>
<dbReference type="PANTHER" id="PTHR48097:SF9">
    <property type="entry name" value="L-THREONINE ALDOLASE"/>
    <property type="match status" value="1"/>
</dbReference>
<dbReference type="GO" id="GO:0006567">
    <property type="term" value="P:L-threonine catabolic process"/>
    <property type="evidence" value="ECO:0007669"/>
    <property type="project" value="TreeGrafter"/>
</dbReference>
<name>A0A8T9B4H4_9HELO</name>
<dbReference type="InterPro" id="IPR015421">
    <property type="entry name" value="PyrdxlP-dep_Trfase_major"/>
</dbReference>
<dbReference type="InterPro" id="IPR023603">
    <property type="entry name" value="Low_specificity_L-TA-like"/>
</dbReference>
<dbReference type="GO" id="GO:0008732">
    <property type="term" value="F:L-allo-threonine aldolase activity"/>
    <property type="evidence" value="ECO:0007669"/>
    <property type="project" value="TreeGrafter"/>
</dbReference>
<evidence type="ECO:0000259" key="6">
    <source>
        <dbReference type="Pfam" id="PF01212"/>
    </source>
</evidence>
<protein>
    <submittedName>
        <fullName evidence="7">Aldolase vrtJ</fullName>
    </submittedName>
</protein>
<organism evidence="7 8">
    <name type="scientific">Lachnellula arida</name>
    <dbReference type="NCBI Taxonomy" id="1316785"/>
    <lineage>
        <taxon>Eukaryota</taxon>
        <taxon>Fungi</taxon>
        <taxon>Dikarya</taxon>
        <taxon>Ascomycota</taxon>
        <taxon>Pezizomycotina</taxon>
        <taxon>Leotiomycetes</taxon>
        <taxon>Helotiales</taxon>
        <taxon>Lachnaceae</taxon>
        <taxon>Lachnellula</taxon>
    </lineage>
</organism>
<dbReference type="GO" id="GO:0006545">
    <property type="term" value="P:glycine biosynthetic process"/>
    <property type="evidence" value="ECO:0007669"/>
    <property type="project" value="TreeGrafter"/>
</dbReference>
<evidence type="ECO:0000256" key="2">
    <source>
        <dbReference type="ARBA" id="ARBA00006966"/>
    </source>
</evidence>
<dbReference type="Gene3D" id="3.90.1150.10">
    <property type="entry name" value="Aspartate Aminotransferase, domain 1"/>
    <property type="match status" value="1"/>
</dbReference>
<keyword evidence="8" id="KW-1185">Reference proteome</keyword>
<comment type="similarity">
    <text evidence="2">Belongs to the threonine aldolase family.</text>
</comment>
<dbReference type="PIRSF" id="PIRSF017617">
    <property type="entry name" value="Thr_aldolase"/>
    <property type="match status" value="1"/>
</dbReference>
<dbReference type="GO" id="GO:0005829">
    <property type="term" value="C:cytosol"/>
    <property type="evidence" value="ECO:0007669"/>
    <property type="project" value="TreeGrafter"/>
</dbReference>
<feature type="domain" description="Aromatic amino acid beta-eliminating lyase/threonine aldolase" evidence="6">
    <location>
        <begin position="28"/>
        <end position="312"/>
    </location>
</feature>
<dbReference type="OrthoDB" id="10261951at2759"/>
<sequence>MASEPAILPVGIETEGNTWLHPGAAAFDFRSDTKTCPTRSMLEAVCRASHGDDVSRSDPTTNDLEAHVASLTSRDAALFVLSGTMGNQIALRSLLNQPPHSVLCDDRSHVFNNEAGSISSLSGALVIPVTASNGRYMTLEDILKRVDLRSTVHSCPTRVICLENTLAGMIMPLSETRRISAFARSHGIKLHLDGARLWEAVAARAGTLTEYCSLFDTVSLSFSKGLGAPVGGILVGSYEVIGRARWVRQSIGGGVRQPGLLTAAARVAIDETFAGGLLARSHTMAEVVAVHWMKCGGKLKYPTQTNMVWLDLEGQSFSLTELTEKGQKDGLLISRDRLVFHYQISDEAVRKLKSLISNLTSDI</sequence>
<dbReference type="Gene3D" id="3.40.640.10">
    <property type="entry name" value="Type I PLP-dependent aspartate aminotransferase-like (Major domain)"/>
    <property type="match status" value="1"/>
</dbReference>
<evidence type="ECO:0000313" key="7">
    <source>
        <dbReference type="EMBL" id="TVY13363.1"/>
    </source>
</evidence>
<dbReference type="Proteomes" id="UP000469559">
    <property type="component" value="Unassembled WGS sequence"/>
</dbReference>
<dbReference type="InterPro" id="IPR001597">
    <property type="entry name" value="ArAA_b-elim_lyase/Thr_aldolase"/>
</dbReference>
<dbReference type="Pfam" id="PF01212">
    <property type="entry name" value="Beta_elim_lyase"/>
    <property type="match status" value="1"/>
</dbReference>
<dbReference type="FunFam" id="3.40.640.10:FF:000030">
    <property type="entry name" value="Low-specificity L-threonine aldolase"/>
    <property type="match status" value="1"/>
</dbReference>
<evidence type="ECO:0000313" key="8">
    <source>
        <dbReference type="Proteomes" id="UP000469559"/>
    </source>
</evidence>
<evidence type="ECO:0000256" key="1">
    <source>
        <dbReference type="ARBA" id="ARBA00001933"/>
    </source>
</evidence>
<dbReference type="EMBL" id="QGMF01000998">
    <property type="protein sequence ID" value="TVY13363.1"/>
    <property type="molecule type" value="Genomic_DNA"/>
</dbReference>